<evidence type="ECO:0000256" key="10">
    <source>
        <dbReference type="RuleBase" id="RU004182"/>
    </source>
</evidence>
<evidence type="ECO:0000313" key="12">
    <source>
        <dbReference type="EMBL" id="ANP46595.1"/>
    </source>
</evidence>
<accession>A0A1B1AJ70</accession>
<keyword evidence="12" id="KW-0456">Lyase</keyword>
<dbReference type="FunFam" id="1.10.579.10:FF:000003">
    <property type="entry name" value="Deoxyribodipyrimidine photo-lyase"/>
    <property type="match status" value="1"/>
</dbReference>
<dbReference type="PROSITE" id="PS00691">
    <property type="entry name" value="DNA_PHOTOLYASES_1_2"/>
    <property type="match status" value="1"/>
</dbReference>
<dbReference type="SUPFAM" id="SSF48173">
    <property type="entry name" value="Cryptochrome/photolyase FAD-binding domain"/>
    <property type="match status" value="1"/>
</dbReference>
<dbReference type="AlphaFoldDB" id="A0A1B1AJ70"/>
<feature type="site" description="Electron transfer via tryptophanyl radical" evidence="9">
    <location>
        <position position="396"/>
    </location>
</feature>
<dbReference type="Gene3D" id="3.40.50.620">
    <property type="entry name" value="HUPs"/>
    <property type="match status" value="1"/>
</dbReference>
<dbReference type="InterPro" id="IPR036155">
    <property type="entry name" value="Crypto/Photolyase_N_sf"/>
</dbReference>
<dbReference type="PROSITE" id="PS51645">
    <property type="entry name" value="PHR_CRY_ALPHA_BETA"/>
    <property type="match status" value="1"/>
</dbReference>
<dbReference type="InterPro" id="IPR014729">
    <property type="entry name" value="Rossmann-like_a/b/a_fold"/>
</dbReference>
<comment type="cofactor">
    <cofactor evidence="1">
        <name>(6R)-5,10-methylene-5,6,7,8-tetrahydrofolate</name>
        <dbReference type="ChEBI" id="CHEBI:15636"/>
    </cofactor>
</comment>
<dbReference type="PANTHER" id="PTHR11455">
    <property type="entry name" value="CRYPTOCHROME"/>
    <property type="match status" value="1"/>
</dbReference>
<dbReference type="KEGG" id="cbot:ATE48_12045"/>
<dbReference type="RefSeq" id="WP_066771851.1">
    <property type="nucleotide sequence ID" value="NZ_CP013244.1"/>
</dbReference>
<dbReference type="GO" id="GO:0071949">
    <property type="term" value="F:FAD binding"/>
    <property type="evidence" value="ECO:0007669"/>
    <property type="project" value="TreeGrafter"/>
</dbReference>
<dbReference type="EC" id="4.1.99.3" evidence="2"/>
<organism evidence="12 13">
    <name type="scientific">Candidatus Viadribacter manganicus</name>
    <dbReference type="NCBI Taxonomy" id="1759059"/>
    <lineage>
        <taxon>Bacteria</taxon>
        <taxon>Pseudomonadati</taxon>
        <taxon>Pseudomonadota</taxon>
        <taxon>Alphaproteobacteria</taxon>
        <taxon>Hyphomonadales</taxon>
        <taxon>Hyphomonadaceae</taxon>
        <taxon>Candidatus Viadribacter</taxon>
    </lineage>
</organism>
<dbReference type="InterPro" id="IPR036134">
    <property type="entry name" value="Crypto/Photolyase_FAD-like_sf"/>
</dbReference>
<dbReference type="Gene3D" id="1.10.579.10">
    <property type="entry name" value="DNA Cyclobutane Dipyrimidine Photolyase, subunit A, domain 3"/>
    <property type="match status" value="1"/>
</dbReference>
<dbReference type="InterPro" id="IPR006050">
    <property type="entry name" value="DNA_photolyase_N"/>
</dbReference>
<evidence type="ECO:0000256" key="7">
    <source>
        <dbReference type="ARBA" id="ARBA00033999"/>
    </source>
</evidence>
<reference evidence="12 13" key="1">
    <citation type="submission" date="2015-11" db="EMBL/GenBank/DDBJ databases">
        <title>Whole-Genome Sequence of Candidatus Oderbacter manganicum from the National Park Lower Oder Valley, Germany.</title>
        <authorList>
            <person name="Braun B."/>
            <person name="Liere K."/>
            <person name="Szewzyk U."/>
        </authorList>
    </citation>
    <scope>NUCLEOTIDE SEQUENCE [LARGE SCALE GENOMIC DNA]</scope>
    <source>
        <strain evidence="12 13">OTSz_A_272</strain>
    </source>
</reference>
<dbReference type="PROSITE" id="PS00394">
    <property type="entry name" value="DNA_PHOTOLYASES_1_1"/>
    <property type="match status" value="1"/>
</dbReference>
<feature type="site" description="Electron transfer via tryptophanyl radical" evidence="9">
    <location>
        <position position="320"/>
    </location>
</feature>
<dbReference type="GO" id="GO:0003677">
    <property type="term" value="F:DNA binding"/>
    <property type="evidence" value="ECO:0007669"/>
    <property type="project" value="TreeGrafter"/>
</dbReference>
<dbReference type="GO" id="GO:0000719">
    <property type="term" value="P:photoreactive repair"/>
    <property type="evidence" value="ECO:0007669"/>
    <property type="project" value="UniProtKB-ARBA"/>
</dbReference>
<keyword evidence="13" id="KW-1185">Reference proteome</keyword>
<comment type="catalytic activity">
    <reaction evidence="7">
        <text>cyclobutadipyrimidine (in DNA) = 2 pyrimidine residues (in DNA).</text>
        <dbReference type="EC" id="4.1.99.3"/>
    </reaction>
</comment>
<evidence type="ECO:0000256" key="9">
    <source>
        <dbReference type="PIRSR" id="PIRSR602081-2"/>
    </source>
</evidence>
<evidence type="ECO:0000256" key="4">
    <source>
        <dbReference type="ARBA" id="ARBA00022630"/>
    </source>
</evidence>
<comment type="similarity">
    <text evidence="10">Belongs to the DNA photolyase family.</text>
</comment>
<keyword evidence="4 8" id="KW-0285">Flavoprotein</keyword>
<dbReference type="OrthoDB" id="9772484at2"/>
<evidence type="ECO:0000256" key="2">
    <source>
        <dbReference type="ARBA" id="ARBA00013149"/>
    </source>
</evidence>
<dbReference type="PRINTS" id="PR00147">
    <property type="entry name" value="DNAPHOTLYASE"/>
</dbReference>
<dbReference type="Gene3D" id="1.25.40.80">
    <property type="match status" value="1"/>
</dbReference>
<feature type="binding site" evidence="8">
    <location>
        <begin position="386"/>
        <end position="388"/>
    </location>
    <ligand>
        <name>FAD</name>
        <dbReference type="ChEBI" id="CHEBI:57692"/>
    </ligand>
</feature>
<evidence type="ECO:0000256" key="5">
    <source>
        <dbReference type="ARBA" id="ARBA00022827"/>
    </source>
</evidence>
<dbReference type="InterPro" id="IPR002081">
    <property type="entry name" value="Cryptochrome/DNA_photolyase_1"/>
</dbReference>
<comment type="cofactor">
    <cofactor evidence="8">
        <name>FAD</name>
        <dbReference type="ChEBI" id="CHEBI:57692"/>
    </cofactor>
    <text evidence="8">Binds 1 FAD per subunit.</text>
</comment>
<dbReference type="FunCoup" id="A0A1B1AJ70">
    <property type="interactions" value="326"/>
</dbReference>
<evidence type="ECO:0000313" key="13">
    <source>
        <dbReference type="Proteomes" id="UP000092498"/>
    </source>
</evidence>
<feature type="binding site" evidence="8">
    <location>
        <position position="236"/>
    </location>
    <ligand>
        <name>FAD</name>
        <dbReference type="ChEBI" id="CHEBI:57692"/>
    </ligand>
</feature>
<evidence type="ECO:0000256" key="6">
    <source>
        <dbReference type="ARBA" id="ARBA00022991"/>
    </source>
</evidence>
<dbReference type="InterPro" id="IPR018394">
    <property type="entry name" value="DNA_photolyase_1_CS_C"/>
</dbReference>
<dbReference type="GO" id="GO:0009416">
    <property type="term" value="P:response to light stimulus"/>
    <property type="evidence" value="ECO:0007669"/>
    <property type="project" value="TreeGrafter"/>
</dbReference>
<evidence type="ECO:0000256" key="3">
    <source>
        <dbReference type="ARBA" id="ARBA00014046"/>
    </source>
</evidence>
<keyword evidence="5 8" id="KW-0274">FAD</keyword>
<evidence type="ECO:0000259" key="11">
    <source>
        <dbReference type="PROSITE" id="PS51645"/>
    </source>
</evidence>
<name>A0A1B1AJ70_9PROT</name>
<feature type="binding site" evidence="8">
    <location>
        <position position="286"/>
    </location>
    <ligand>
        <name>FAD</name>
        <dbReference type="ChEBI" id="CHEBI:57692"/>
    </ligand>
</feature>
<dbReference type="PANTHER" id="PTHR11455:SF9">
    <property type="entry name" value="CRYPTOCHROME CIRCADIAN CLOCK 5 ISOFORM X1"/>
    <property type="match status" value="1"/>
</dbReference>
<dbReference type="Pfam" id="PF03441">
    <property type="entry name" value="FAD_binding_7"/>
    <property type="match status" value="1"/>
</dbReference>
<feature type="binding site" evidence="8">
    <location>
        <begin position="248"/>
        <end position="252"/>
    </location>
    <ligand>
        <name>FAD</name>
        <dbReference type="ChEBI" id="CHEBI:57692"/>
    </ligand>
</feature>
<dbReference type="InParanoid" id="A0A1B1AJ70"/>
<dbReference type="InterPro" id="IPR005101">
    <property type="entry name" value="Cryptochr/Photolyase_FAD-bd"/>
</dbReference>
<protein>
    <recommendedName>
        <fullName evidence="3">Deoxyribodipyrimidine photo-lyase</fullName>
        <ecNumber evidence="2">4.1.99.3</ecNumber>
    </recommendedName>
</protein>
<gene>
    <name evidence="12" type="ORF">ATE48_12045</name>
</gene>
<dbReference type="Proteomes" id="UP000092498">
    <property type="component" value="Chromosome"/>
</dbReference>
<proteinExistence type="inferred from homology"/>
<dbReference type="STRING" id="1759059.ATE48_12045"/>
<evidence type="ECO:0000256" key="1">
    <source>
        <dbReference type="ARBA" id="ARBA00001932"/>
    </source>
</evidence>
<feature type="domain" description="Photolyase/cryptochrome alpha/beta" evidence="11">
    <location>
        <begin position="14"/>
        <end position="143"/>
    </location>
</feature>
<keyword evidence="6 10" id="KW-0157">Chromophore</keyword>
<sequence>MRIGSNDEGQAVTTPAIVWLREDLRIADNPALHAAVASKRPLILLYVLDDETPAKWRVGGASRWWLHHSLAALSRDLEKRGASLTLRRGRADRMLFDLVAETGAKLVFWNRTYEPYAIARDTALKQALGAQGIEVESRSGALMHEPWTVKTKAGEPFKVFTPFWRACLQMDLRALAAVPKKLEKWVGEIASERLEDWGLLPARPNWAKTFDDAWTPGEAGAREALTAFVEERLQHYAEARDQMGVDGTSRLSPHLHFGEISPVQVRRAVEAAVVHEPALQRGADKFLSELGWRDFSANLLFHWPTLPEANWREQFDGFSWRDDNEAFVAWTKGLTGYPIVDAAMRELWITGYMHNRARMIVASFLIKHLLIDWRRGEAWFWDTLVDADLANNAASWQWVAGSGADASPYFRIFNPITQGERYDADGAYVRRWVPELAKLDNDVLHQPWTADPKTLAAAGVELGKNYPEPIVDHAAARARALAAFADLPKA</sequence>
<dbReference type="SUPFAM" id="SSF52425">
    <property type="entry name" value="Cryptochrome/photolyase, N-terminal domain"/>
    <property type="match status" value="1"/>
</dbReference>
<dbReference type="GO" id="GO:0003904">
    <property type="term" value="F:deoxyribodipyrimidine photo-lyase activity"/>
    <property type="evidence" value="ECO:0007669"/>
    <property type="project" value="UniProtKB-EC"/>
</dbReference>
<feature type="site" description="Electron transfer via tryptophanyl radical" evidence="9">
    <location>
        <position position="373"/>
    </location>
</feature>
<dbReference type="Pfam" id="PF00875">
    <property type="entry name" value="DNA_photolyase"/>
    <property type="match status" value="1"/>
</dbReference>
<evidence type="ECO:0000256" key="8">
    <source>
        <dbReference type="PIRSR" id="PIRSR602081-1"/>
    </source>
</evidence>
<dbReference type="EMBL" id="CP013244">
    <property type="protein sequence ID" value="ANP46595.1"/>
    <property type="molecule type" value="Genomic_DNA"/>
</dbReference>